<feature type="compositionally biased region" description="Basic residues" evidence="5">
    <location>
        <begin position="678"/>
        <end position="694"/>
    </location>
</feature>
<dbReference type="STRING" id="3750.A0A498JX38"/>
<evidence type="ECO:0000313" key="8">
    <source>
        <dbReference type="Proteomes" id="UP000290289"/>
    </source>
</evidence>
<dbReference type="InterPro" id="IPR001841">
    <property type="entry name" value="Znf_RING"/>
</dbReference>
<evidence type="ECO:0000256" key="1">
    <source>
        <dbReference type="ARBA" id="ARBA00022723"/>
    </source>
</evidence>
<keyword evidence="2 4" id="KW-0863">Zinc-finger</keyword>
<evidence type="ECO:0000256" key="4">
    <source>
        <dbReference type="PROSITE-ProRule" id="PRU00175"/>
    </source>
</evidence>
<evidence type="ECO:0000313" key="7">
    <source>
        <dbReference type="EMBL" id="RXI00459.1"/>
    </source>
</evidence>
<dbReference type="SMART" id="SM00184">
    <property type="entry name" value="RING"/>
    <property type="match status" value="1"/>
</dbReference>
<dbReference type="InterPro" id="IPR051834">
    <property type="entry name" value="RING_finger_E3_ligase"/>
</dbReference>
<dbReference type="GO" id="GO:0061630">
    <property type="term" value="F:ubiquitin protein ligase activity"/>
    <property type="evidence" value="ECO:0007669"/>
    <property type="project" value="TreeGrafter"/>
</dbReference>
<feature type="region of interest" description="Disordered" evidence="5">
    <location>
        <begin position="627"/>
        <end position="695"/>
    </location>
</feature>
<feature type="region of interest" description="Disordered" evidence="5">
    <location>
        <begin position="312"/>
        <end position="343"/>
    </location>
</feature>
<feature type="region of interest" description="Disordered" evidence="5">
    <location>
        <begin position="222"/>
        <end position="248"/>
    </location>
</feature>
<dbReference type="PANTHER" id="PTHR45931">
    <property type="entry name" value="SI:CH211-59O9.10"/>
    <property type="match status" value="1"/>
</dbReference>
<dbReference type="CDD" id="cd16454">
    <property type="entry name" value="RING-H2_PA-TM-RING"/>
    <property type="match status" value="1"/>
</dbReference>
<feature type="compositionally biased region" description="Polar residues" evidence="5">
    <location>
        <begin position="226"/>
        <end position="236"/>
    </location>
</feature>
<dbReference type="FunFam" id="3.30.40.10:FF:000594">
    <property type="entry name" value="RING/U-box superfamily protein"/>
    <property type="match status" value="1"/>
</dbReference>
<evidence type="ECO:0000256" key="2">
    <source>
        <dbReference type="ARBA" id="ARBA00022771"/>
    </source>
</evidence>
<dbReference type="Gene3D" id="3.30.40.10">
    <property type="entry name" value="Zinc/RING finger domain, C3HC4 (zinc finger)"/>
    <property type="match status" value="1"/>
</dbReference>
<feature type="domain" description="RING-type" evidence="6">
    <location>
        <begin position="777"/>
        <end position="818"/>
    </location>
</feature>
<dbReference type="PROSITE" id="PS50089">
    <property type="entry name" value="ZF_RING_2"/>
    <property type="match status" value="1"/>
</dbReference>
<dbReference type="GO" id="GO:0006511">
    <property type="term" value="P:ubiquitin-dependent protein catabolic process"/>
    <property type="evidence" value="ECO:0007669"/>
    <property type="project" value="TreeGrafter"/>
</dbReference>
<name>A0A498JX38_MALDO</name>
<keyword evidence="8" id="KW-1185">Reference proteome</keyword>
<evidence type="ECO:0000259" key="6">
    <source>
        <dbReference type="PROSITE" id="PS50089"/>
    </source>
</evidence>
<feature type="region of interest" description="Disordered" evidence="5">
    <location>
        <begin position="117"/>
        <end position="150"/>
    </location>
</feature>
<reference evidence="7 8" key="1">
    <citation type="submission" date="2018-10" db="EMBL/GenBank/DDBJ databases">
        <title>A high-quality apple genome assembly.</title>
        <authorList>
            <person name="Hu J."/>
        </authorList>
    </citation>
    <scope>NUCLEOTIDE SEQUENCE [LARGE SCALE GENOMIC DNA]</scope>
    <source>
        <strain evidence="8">cv. HFTH1</strain>
        <tissue evidence="7">Young leaf</tissue>
    </source>
</reference>
<sequence>MSPSSSLPSSLQNLGFSFGFESTTTKTSVVILMCSNAVFLTENIMEDMDIDQVVEVPDTPDRLASRHILGRESVGKVSNSSFVRDLSNPNLVDEKYVNGPKIRDNGHSKRLVIRPPRNLSNLDSKSCSNSNVDNSSASNNTPIFRRGTVSKSSSREAKYCTGTDNVDKGKPMRIKISSKPSACQGNTHFSDIAKQNGYTQLPEKDFPLGESDDLVAEDKRKGQVVSDGSSSVNCIPSHSEGSRNNFKGKEKIDDSAFNGLGLALALGKGVDPSLDPQHRQQNHVPLHSVNLPRVSGQKRLVRNGCISPHNIATRTKQLAEKPNHSSKDIEQSHSGNVDSNGSPYVVDISDIVSEDNNSERVKGKGKGVIIHSSEPKENNARIIRTSGSSLVNDNKEANGLSDLGSDFNGGWRTTRNRSRQIDNFLPYSTEHFPRRTNGVGNFINQHQNRVDRRDIRSRGNQRTEGFVEDLNATQTASGHVSELGWITGPSHAAETVIKRHKKRGLSSGSHAECSSPVSVDSDIVFLGSSEASESLKSSRIQRPQFQGASTRVIEVDDLSPAAGHSVAQGINSMNDDFDARARQLEADEMLARELQEQLYHEVPIAGGGEVDEHLAWALQQQEENTLNTYSRGSHSASHRRGSAILHSNRQPLPESLQNHSNRRGTRARDSSSMAQLRTRFRNQSRVPTRGRSRRFPSDMDLEMTFNVLEALEAAVEDFSDVGLNARMLRVQRDFNDNDYEMLLALDENNHQHAGATAHQINNLPQSTVQSDASEETCAICLETPTIGETVRHLPCLHRFHKDCIDPWLGRRTSCPVCKCSVT</sequence>
<gene>
    <name evidence="7" type="ORF">DVH24_000693</name>
</gene>
<comment type="caution">
    <text evidence="7">The sequence shown here is derived from an EMBL/GenBank/DDBJ whole genome shotgun (WGS) entry which is preliminary data.</text>
</comment>
<feature type="compositionally biased region" description="Polar residues" evidence="5">
    <location>
        <begin position="645"/>
        <end position="659"/>
    </location>
</feature>
<keyword evidence="3" id="KW-0862">Zinc</keyword>
<dbReference type="SUPFAM" id="SSF57850">
    <property type="entry name" value="RING/U-box"/>
    <property type="match status" value="1"/>
</dbReference>
<dbReference type="GO" id="GO:0008270">
    <property type="term" value="F:zinc ion binding"/>
    <property type="evidence" value="ECO:0007669"/>
    <property type="project" value="UniProtKB-KW"/>
</dbReference>
<keyword evidence="1" id="KW-0479">Metal-binding</keyword>
<dbReference type="EMBL" id="RDQH01000330">
    <property type="protein sequence ID" value="RXI00459.1"/>
    <property type="molecule type" value="Genomic_DNA"/>
</dbReference>
<evidence type="ECO:0000256" key="3">
    <source>
        <dbReference type="ARBA" id="ARBA00022833"/>
    </source>
</evidence>
<feature type="compositionally biased region" description="Low complexity" evidence="5">
    <location>
        <begin position="124"/>
        <end position="140"/>
    </location>
</feature>
<dbReference type="GO" id="GO:0005634">
    <property type="term" value="C:nucleus"/>
    <property type="evidence" value="ECO:0007669"/>
    <property type="project" value="TreeGrafter"/>
</dbReference>
<dbReference type="Pfam" id="PF13639">
    <property type="entry name" value="zf-RING_2"/>
    <property type="match status" value="1"/>
</dbReference>
<dbReference type="PANTHER" id="PTHR45931:SF25">
    <property type="entry name" value="E3 UBIQUITIN-PROTEIN LIGASE RLIM-LIKE ISOFORM X1"/>
    <property type="match status" value="1"/>
</dbReference>
<feature type="compositionally biased region" description="Basic and acidic residues" evidence="5">
    <location>
        <begin position="317"/>
        <end position="331"/>
    </location>
</feature>
<feature type="compositionally biased region" description="Polar residues" evidence="5">
    <location>
        <begin position="332"/>
        <end position="342"/>
    </location>
</feature>
<proteinExistence type="predicted"/>
<dbReference type="Proteomes" id="UP000290289">
    <property type="component" value="Chromosome 4"/>
</dbReference>
<dbReference type="InterPro" id="IPR013083">
    <property type="entry name" value="Znf_RING/FYVE/PHD"/>
</dbReference>
<dbReference type="AlphaFoldDB" id="A0A498JX38"/>
<organism evidence="7 8">
    <name type="scientific">Malus domestica</name>
    <name type="common">Apple</name>
    <name type="synonym">Pyrus malus</name>
    <dbReference type="NCBI Taxonomy" id="3750"/>
    <lineage>
        <taxon>Eukaryota</taxon>
        <taxon>Viridiplantae</taxon>
        <taxon>Streptophyta</taxon>
        <taxon>Embryophyta</taxon>
        <taxon>Tracheophyta</taxon>
        <taxon>Spermatophyta</taxon>
        <taxon>Magnoliopsida</taxon>
        <taxon>eudicotyledons</taxon>
        <taxon>Gunneridae</taxon>
        <taxon>Pentapetalae</taxon>
        <taxon>rosids</taxon>
        <taxon>fabids</taxon>
        <taxon>Rosales</taxon>
        <taxon>Rosaceae</taxon>
        <taxon>Amygdaloideae</taxon>
        <taxon>Maleae</taxon>
        <taxon>Malus</taxon>
    </lineage>
</organism>
<accession>A0A498JX38</accession>
<protein>
    <recommendedName>
        <fullName evidence="6">RING-type domain-containing protein</fullName>
    </recommendedName>
</protein>
<evidence type="ECO:0000256" key="5">
    <source>
        <dbReference type="SAM" id="MobiDB-lite"/>
    </source>
</evidence>